<dbReference type="AlphaFoldDB" id="A0A5P8W1H7"/>
<dbReference type="KEGG" id="nsh:GXM_03932"/>
<protein>
    <submittedName>
        <fullName evidence="1">Uncharacterized protein</fullName>
    </submittedName>
</protein>
<evidence type="ECO:0000313" key="1">
    <source>
        <dbReference type="EMBL" id="QFS46451.1"/>
    </source>
</evidence>
<name>A0A5P8W1H7_9NOSO</name>
<sequence length="43" mass="4861">MCSWHICLWILGMGHWAWGIGYSPCPVVHSIANLTDLWGHSSH</sequence>
<gene>
    <name evidence="1" type="ORF">GXM_03932</name>
</gene>
<organism evidence="1 2">
    <name type="scientific">Nostoc sphaeroides CCNUC1</name>
    <dbReference type="NCBI Taxonomy" id="2653204"/>
    <lineage>
        <taxon>Bacteria</taxon>
        <taxon>Bacillati</taxon>
        <taxon>Cyanobacteriota</taxon>
        <taxon>Cyanophyceae</taxon>
        <taxon>Nostocales</taxon>
        <taxon>Nostocaceae</taxon>
        <taxon>Nostoc</taxon>
    </lineage>
</organism>
<reference evidence="1 2" key="1">
    <citation type="submission" date="2019-10" db="EMBL/GenBank/DDBJ databases">
        <title>Genomic and transcriptomic insights into the perfect genentic adaptation of a filamentous nitrogen-fixing cyanobacterium to rice fields.</title>
        <authorList>
            <person name="Chen Z."/>
        </authorList>
    </citation>
    <scope>NUCLEOTIDE SEQUENCE [LARGE SCALE GENOMIC DNA]</scope>
    <source>
        <strain evidence="1">CCNUC1</strain>
    </source>
</reference>
<keyword evidence="2" id="KW-1185">Reference proteome</keyword>
<dbReference type="Proteomes" id="UP000326678">
    <property type="component" value="Chromosome Gxm1"/>
</dbReference>
<accession>A0A5P8W1H7</accession>
<proteinExistence type="predicted"/>
<dbReference type="EMBL" id="CP045226">
    <property type="protein sequence ID" value="QFS46451.1"/>
    <property type="molecule type" value="Genomic_DNA"/>
</dbReference>
<evidence type="ECO:0000313" key="2">
    <source>
        <dbReference type="Proteomes" id="UP000326678"/>
    </source>
</evidence>